<dbReference type="InterPro" id="IPR011330">
    <property type="entry name" value="Glyco_hydro/deAcase_b/a-brl"/>
</dbReference>
<dbReference type="PANTHER" id="PTHR34216:SF3">
    <property type="entry name" value="POLY-BETA-1,6-N-ACETYL-D-GLUCOSAMINE N-DEACETYLASE"/>
    <property type="match status" value="1"/>
</dbReference>
<feature type="domain" description="NodB homology" evidence="3">
    <location>
        <begin position="56"/>
        <end position="155"/>
    </location>
</feature>
<reference evidence="4 5" key="1">
    <citation type="submission" date="2018-07" db="EMBL/GenBank/DDBJ databases">
        <title>Genomic Encyclopedia of Type Strains, Phase III (KMG-III): the genomes of soil and plant-associated and newly described type strains.</title>
        <authorList>
            <person name="Whitman W."/>
        </authorList>
    </citation>
    <scope>NUCLEOTIDE SEQUENCE [LARGE SCALE GENOMIC DNA]</scope>
    <source>
        <strain evidence="4 5">CECT 7948</strain>
    </source>
</reference>
<gene>
    <name evidence="4" type="ORF">DFQ09_102373</name>
</gene>
<organism evidence="4 5">
    <name type="scientific">Winogradskyella pacifica</name>
    <dbReference type="NCBI Taxonomy" id="664642"/>
    <lineage>
        <taxon>Bacteria</taxon>
        <taxon>Pseudomonadati</taxon>
        <taxon>Bacteroidota</taxon>
        <taxon>Flavobacteriia</taxon>
        <taxon>Flavobacteriales</taxon>
        <taxon>Flavobacteriaceae</taxon>
        <taxon>Winogradskyella</taxon>
    </lineage>
</organism>
<evidence type="ECO:0000313" key="4">
    <source>
        <dbReference type="EMBL" id="REE25782.1"/>
    </source>
</evidence>
<evidence type="ECO:0000256" key="1">
    <source>
        <dbReference type="ARBA" id="ARBA00004613"/>
    </source>
</evidence>
<keyword evidence="2" id="KW-0732">Signal</keyword>
<protein>
    <submittedName>
        <fullName evidence="4">Polysaccharide deacetylase</fullName>
    </submittedName>
</protein>
<proteinExistence type="predicted"/>
<dbReference type="GO" id="GO:0005975">
    <property type="term" value="P:carbohydrate metabolic process"/>
    <property type="evidence" value="ECO:0007669"/>
    <property type="project" value="InterPro"/>
</dbReference>
<dbReference type="OrthoDB" id="9778320at2"/>
<dbReference type="RefSeq" id="WP_115808756.1">
    <property type="nucleotide sequence ID" value="NZ_QREI01000002.1"/>
</dbReference>
<dbReference type="GO" id="GO:0005576">
    <property type="term" value="C:extracellular region"/>
    <property type="evidence" value="ECO:0007669"/>
    <property type="project" value="UniProtKB-SubCell"/>
</dbReference>
<dbReference type="InterPro" id="IPR051398">
    <property type="entry name" value="Polysacch_Deacetylase"/>
</dbReference>
<evidence type="ECO:0000259" key="3">
    <source>
        <dbReference type="Pfam" id="PF01522"/>
    </source>
</evidence>
<dbReference type="AlphaFoldDB" id="A0A3D9MZY8"/>
<comment type="subcellular location">
    <subcellularLocation>
        <location evidence="1">Secreted</location>
    </subcellularLocation>
</comment>
<accession>A0A3D9MZY8</accession>
<dbReference type="Pfam" id="PF01522">
    <property type="entry name" value="Polysacc_deac_1"/>
    <property type="match status" value="1"/>
</dbReference>
<evidence type="ECO:0000313" key="5">
    <source>
        <dbReference type="Proteomes" id="UP000256919"/>
    </source>
</evidence>
<name>A0A3D9MZY8_9FLAO</name>
<sequence length="383" mass="45406">MSVLMFHSIGCENENWYRNWLSVSLDHFENFCKFLVKENYETVFLEEWYNNTPNSNDNSSKQVVLTFDDGYLDNWVYAYPILKKYNLKGTIFINPEFIDGSNKVRNNLNDVWDKKIKKNQLSPLGFLNWAEIKKLDKSGVIDIQSHSMSHNFYFKSNKIKDIYTGQPHYDWMPWINRPDRKPYYNIEDQEKYVPKGSPIFEFDRALGLRRYFPDDELIKYASEIYSDIKDKKDKTIFINKLNKKLSAYSGTYESDEDMDKRYRYELFESKNILEEKLNKKVEYLCWPGGGYNELSVELSIAAGYKASTFSTKNKDLIKTDYGDYKNIKRHAMTSFISTSTKNHYIKSTNFLINLFKYHQGKSLNKNLYRANKLGLMILDKIIK</sequence>
<comment type="caution">
    <text evidence="4">The sequence shown here is derived from an EMBL/GenBank/DDBJ whole genome shotgun (WGS) entry which is preliminary data.</text>
</comment>
<dbReference type="InterPro" id="IPR002509">
    <property type="entry name" value="NODB_dom"/>
</dbReference>
<evidence type="ECO:0000256" key="2">
    <source>
        <dbReference type="ARBA" id="ARBA00022729"/>
    </source>
</evidence>
<dbReference type="PANTHER" id="PTHR34216">
    <property type="match status" value="1"/>
</dbReference>
<dbReference type="GO" id="GO:0016810">
    <property type="term" value="F:hydrolase activity, acting on carbon-nitrogen (but not peptide) bonds"/>
    <property type="evidence" value="ECO:0007669"/>
    <property type="project" value="InterPro"/>
</dbReference>
<dbReference type="CDD" id="cd10969">
    <property type="entry name" value="CE4_Ecf1_like_5s"/>
    <property type="match status" value="1"/>
</dbReference>
<keyword evidence="5" id="KW-1185">Reference proteome</keyword>
<dbReference type="Proteomes" id="UP000256919">
    <property type="component" value="Unassembled WGS sequence"/>
</dbReference>
<dbReference type="SUPFAM" id="SSF88713">
    <property type="entry name" value="Glycoside hydrolase/deacetylase"/>
    <property type="match status" value="1"/>
</dbReference>
<dbReference type="EMBL" id="QREI01000002">
    <property type="protein sequence ID" value="REE25782.1"/>
    <property type="molecule type" value="Genomic_DNA"/>
</dbReference>
<dbReference type="Gene3D" id="3.20.20.370">
    <property type="entry name" value="Glycoside hydrolase/deacetylase"/>
    <property type="match status" value="1"/>
</dbReference>